<dbReference type="AlphaFoldDB" id="A0A941AWS6"/>
<evidence type="ECO:0000259" key="2">
    <source>
        <dbReference type="Pfam" id="PF00561"/>
    </source>
</evidence>
<dbReference type="PROSITE" id="PS51257">
    <property type="entry name" value="PROKAR_LIPOPROTEIN"/>
    <property type="match status" value="1"/>
</dbReference>
<comment type="caution">
    <text evidence="3">The sequence shown here is derived from an EMBL/GenBank/DDBJ whole genome shotgun (WGS) entry which is preliminary data.</text>
</comment>
<feature type="domain" description="AB hydrolase-1" evidence="2">
    <location>
        <begin position="72"/>
        <end position="173"/>
    </location>
</feature>
<reference evidence="3" key="1">
    <citation type="submission" date="2021-04" db="EMBL/GenBank/DDBJ databases">
        <title>Genome seq and assembly of Streptomyces sp. RG38.</title>
        <authorList>
            <person name="Chhetri G."/>
        </authorList>
    </citation>
    <scope>NUCLEOTIDE SEQUENCE</scope>
    <source>
        <strain evidence="3">RG38</strain>
    </source>
</reference>
<sequence length="297" mass="31146">MIRSIKATAVAALCCGLAGAGLVGCEDITDPKPRPAVGASARDGLITGTQKIQAGGYAVNVSCTGGGEDGEPVVVLMPGAGDGLDTMAGLQKKLSEKARVCSYDRPGEGKSDKPDGRQRMEDAEKVLTEVLDRTAGDGPVVLAAHSLGGLIAARYAPDHQDRVKGLVLLDATIPELTAGVSKVIPETAEGPGAELRAQTLAMNQGENPEKLVVDDEKVRPAGDIPVEILRHEHQFDSVPEYGPGLEDMWADGQKQWRALSDRSTLSMAERSGHHIHVDRPDLAQAAVERVVAEAAGE</sequence>
<evidence type="ECO:0000256" key="1">
    <source>
        <dbReference type="SAM" id="SignalP"/>
    </source>
</evidence>
<dbReference type="GO" id="GO:0016020">
    <property type="term" value="C:membrane"/>
    <property type="evidence" value="ECO:0007669"/>
    <property type="project" value="TreeGrafter"/>
</dbReference>
<dbReference type="PRINTS" id="PR00111">
    <property type="entry name" value="ABHYDROLASE"/>
</dbReference>
<keyword evidence="1" id="KW-0732">Signal</keyword>
<dbReference type="InterPro" id="IPR050266">
    <property type="entry name" value="AB_hydrolase_sf"/>
</dbReference>
<dbReference type="InterPro" id="IPR000073">
    <property type="entry name" value="AB_hydrolase_1"/>
</dbReference>
<dbReference type="PANTHER" id="PTHR43798">
    <property type="entry name" value="MONOACYLGLYCEROL LIPASE"/>
    <property type="match status" value="1"/>
</dbReference>
<name>A0A941AWS6_9ACTN</name>
<organism evidence="3 4">
    <name type="scientific">Streptomyces tagetis</name>
    <dbReference type="NCBI Taxonomy" id="2820809"/>
    <lineage>
        <taxon>Bacteria</taxon>
        <taxon>Bacillati</taxon>
        <taxon>Actinomycetota</taxon>
        <taxon>Actinomycetes</taxon>
        <taxon>Kitasatosporales</taxon>
        <taxon>Streptomycetaceae</taxon>
        <taxon>Streptomyces</taxon>
    </lineage>
</organism>
<dbReference type="RefSeq" id="WP_210867844.1">
    <property type="nucleotide sequence ID" value="NZ_JAGPNL010000001.1"/>
</dbReference>
<evidence type="ECO:0000313" key="3">
    <source>
        <dbReference type="EMBL" id="MBQ0825144.1"/>
    </source>
</evidence>
<gene>
    <name evidence="3" type="ORF">J5Y05_01245</name>
</gene>
<dbReference type="SUPFAM" id="SSF53474">
    <property type="entry name" value="alpha/beta-Hydrolases"/>
    <property type="match status" value="1"/>
</dbReference>
<dbReference type="EMBL" id="JAGPNL010000001">
    <property type="protein sequence ID" value="MBQ0825144.1"/>
    <property type="molecule type" value="Genomic_DNA"/>
</dbReference>
<keyword evidence="4" id="KW-1185">Reference proteome</keyword>
<dbReference type="PANTHER" id="PTHR43798:SF33">
    <property type="entry name" value="HYDROLASE, PUTATIVE (AFU_ORTHOLOGUE AFUA_2G14860)-RELATED"/>
    <property type="match status" value="1"/>
</dbReference>
<dbReference type="Gene3D" id="3.40.50.1820">
    <property type="entry name" value="alpha/beta hydrolase"/>
    <property type="match status" value="1"/>
</dbReference>
<evidence type="ECO:0000313" key="4">
    <source>
        <dbReference type="Proteomes" id="UP000677875"/>
    </source>
</evidence>
<accession>A0A941AWS6</accession>
<dbReference type="Proteomes" id="UP000677875">
    <property type="component" value="Unassembled WGS sequence"/>
</dbReference>
<dbReference type="Pfam" id="PF00561">
    <property type="entry name" value="Abhydrolase_1"/>
    <property type="match status" value="1"/>
</dbReference>
<dbReference type="GO" id="GO:0016787">
    <property type="term" value="F:hydrolase activity"/>
    <property type="evidence" value="ECO:0007669"/>
    <property type="project" value="UniProtKB-KW"/>
</dbReference>
<feature type="chain" id="PRO_5036979522" evidence="1">
    <location>
        <begin position="21"/>
        <end position="297"/>
    </location>
</feature>
<keyword evidence="3" id="KW-0378">Hydrolase</keyword>
<proteinExistence type="predicted"/>
<feature type="signal peptide" evidence="1">
    <location>
        <begin position="1"/>
        <end position="20"/>
    </location>
</feature>
<dbReference type="InterPro" id="IPR029058">
    <property type="entry name" value="AB_hydrolase_fold"/>
</dbReference>
<protein>
    <submittedName>
        <fullName evidence="3">Alpha/beta fold hydrolase</fullName>
    </submittedName>
</protein>